<gene>
    <name evidence="2" type="primary">LOC104776329</name>
</gene>
<sequence length="315" mass="36522">MIRRLAYTQDIIPPHSSESDGFDFPNGNTNTRHLRLRHFECGGKYPSYPFRSLVKLYARLGLHRYNLLEGKNLQLDSLQSFNVSVTGGPSSYYLSLVARVPDSGLQQAFQVLVHERSFGFLDLGCPIARPLVTTKEPFLRPHSDPRPPDGMFFSEKLPRWPSSFTDANRFHLVKESELQDNDWIRLYLKLSLVFLDRSLTHDHHSHHLSQLEIVQAAIETTQDDSKKTTVVYITYNDLTMARVGEPLQRRAIVRRTISETTGNLRLRGVYWIGDKDSVHIRRPSKRLKLRLGVHRLWRLSNPRCHQLYKTRLPNV</sequence>
<proteinExistence type="predicted"/>
<reference evidence="1" key="1">
    <citation type="journal article" date="2014" name="Nat. Commun.">
        <title>The emerging biofuel crop Camelina sativa retains a highly undifferentiated hexaploid genome structure.</title>
        <authorList>
            <person name="Kagale S."/>
            <person name="Koh C."/>
            <person name="Nixon J."/>
            <person name="Bollina V."/>
            <person name="Clarke W.E."/>
            <person name="Tuteja R."/>
            <person name="Spillane C."/>
            <person name="Robinson S.J."/>
            <person name="Links M.G."/>
            <person name="Clarke C."/>
            <person name="Higgins E.E."/>
            <person name="Huebert T."/>
            <person name="Sharpe A.G."/>
            <person name="Parkin I.A."/>
        </authorList>
    </citation>
    <scope>NUCLEOTIDE SEQUENCE [LARGE SCALE GENOMIC DNA]</scope>
    <source>
        <strain evidence="1">cv. DH55</strain>
    </source>
</reference>
<evidence type="ECO:0000313" key="2">
    <source>
        <dbReference type="RefSeq" id="XP_010498672.1"/>
    </source>
</evidence>
<dbReference type="NCBIfam" id="TIGR01572">
    <property type="entry name" value="A_thl_para_3677"/>
    <property type="match status" value="1"/>
</dbReference>
<protein>
    <submittedName>
        <fullName evidence="2">UPF0725 protein EMB2204-like</fullName>
    </submittedName>
</protein>
<dbReference type="Proteomes" id="UP000694864">
    <property type="component" value="Chromosome 3"/>
</dbReference>
<dbReference type="RefSeq" id="XP_010498672.1">
    <property type="nucleotide sequence ID" value="XM_010500370.2"/>
</dbReference>
<keyword evidence="1" id="KW-1185">Reference proteome</keyword>
<accession>A0ABM0YBU8</accession>
<reference evidence="2" key="2">
    <citation type="submission" date="2025-08" db="UniProtKB">
        <authorList>
            <consortium name="RefSeq"/>
        </authorList>
    </citation>
    <scope>IDENTIFICATION</scope>
    <source>
        <tissue evidence="2">Leaf</tissue>
    </source>
</reference>
<dbReference type="PANTHER" id="PTHR31260">
    <property type="entry name" value="CYSTATIN/MONELLIN SUPERFAMILY PROTEIN"/>
    <property type="match status" value="1"/>
</dbReference>
<name>A0ABM0YBU8_CAMSA</name>
<dbReference type="Pfam" id="PF04776">
    <property type="entry name" value="protein_MS5"/>
    <property type="match status" value="1"/>
</dbReference>
<dbReference type="PANTHER" id="PTHR31260:SF46">
    <property type="entry name" value="UPF0725 PROTEIN EMB2204"/>
    <property type="match status" value="1"/>
</dbReference>
<evidence type="ECO:0000313" key="1">
    <source>
        <dbReference type="Proteomes" id="UP000694864"/>
    </source>
</evidence>
<dbReference type="GeneID" id="104776329"/>
<organism evidence="1 2">
    <name type="scientific">Camelina sativa</name>
    <name type="common">False flax</name>
    <name type="synonym">Myagrum sativum</name>
    <dbReference type="NCBI Taxonomy" id="90675"/>
    <lineage>
        <taxon>Eukaryota</taxon>
        <taxon>Viridiplantae</taxon>
        <taxon>Streptophyta</taxon>
        <taxon>Embryophyta</taxon>
        <taxon>Tracheophyta</taxon>
        <taxon>Spermatophyta</taxon>
        <taxon>Magnoliopsida</taxon>
        <taxon>eudicotyledons</taxon>
        <taxon>Gunneridae</taxon>
        <taxon>Pentapetalae</taxon>
        <taxon>rosids</taxon>
        <taxon>malvids</taxon>
        <taxon>Brassicales</taxon>
        <taxon>Brassicaceae</taxon>
        <taxon>Camelineae</taxon>
        <taxon>Camelina</taxon>
    </lineage>
</organism>
<dbReference type="InterPro" id="IPR006462">
    <property type="entry name" value="MS5"/>
</dbReference>